<evidence type="ECO:0000256" key="6">
    <source>
        <dbReference type="PROSITE-ProRule" id="PRU00169"/>
    </source>
</evidence>
<name>M4VEC4_9BACT</name>
<keyword evidence="4 7" id="KW-0238">DNA-binding</keyword>
<dbReference type="GO" id="GO:0000976">
    <property type="term" value="F:transcription cis-regulatory region binding"/>
    <property type="evidence" value="ECO:0007669"/>
    <property type="project" value="TreeGrafter"/>
</dbReference>
<feature type="domain" description="OmpR/PhoB-type" evidence="9">
    <location>
        <begin position="138"/>
        <end position="235"/>
    </location>
</feature>
<feature type="DNA-binding region" description="OmpR/PhoB-type" evidence="7">
    <location>
        <begin position="138"/>
        <end position="235"/>
    </location>
</feature>
<dbReference type="Gene3D" id="3.40.50.2300">
    <property type="match status" value="1"/>
</dbReference>
<dbReference type="SMART" id="SM00448">
    <property type="entry name" value="REC"/>
    <property type="match status" value="1"/>
</dbReference>
<feature type="modified residue" description="4-aspartylphosphate" evidence="6">
    <location>
        <position position="65"/>
    </location>
</feature>
<dbReference type="FunFam" id="3.40.50.2300:FF:000001">
    <property type="entry name" value="DNA-binding response regulator PhoB"/>
    <property type="match status" value="1"/>
</dbReference>
<dbReference type="SUPFAM" id="SSF46894">
    <property type="entry name" value="C-terminal effector domain of the bipartite response regulators"/>
    <property type="match status" value="1"/>
</dbReference>
<dbReference type="Gene3D" id="1.10.10.10">
    <property type="entry name" value="Winged helix-like DNA-binding domain superfamily/Winged helix DNA-binding domain"/>
    <property type="match status" value="1"/>
</dbReference>
<dbReference type="EMBL" id="CP003538">
    <property type="protein sequence ID" value="AGH97727.1"/>
    <property type="molecule type" value="Genomic_DNA"/>
</dbReference>
<keyword evidence="2" id="KW-0902">Two-component regulatory system</keyword>
<keyword evidence="5" id="KW-0804">Transcription</keyword>
<keyword evidence="1 6" id="KW-0597">Phosphoprotein</keyword>
<keyword evidence="3" id="KW-0805">Transcription regulation</keyword>
<dbReference type="InterPro" id="IPR011006">
    <property type="entry name" value="CheY-like_superfamily"/>
</dbReference>
<dbReference type="Pfam" id="PF00072">
    <property type="entry name" value="Response_reg"/>
    <property type="match status" value="1"/>
</dbReference>
<reference evidence="10 11" key="1">
    <citation type="journal article" date="2013" name="ISME J.">
        <title>By their genes ye shall know them: genomic signatures of predatory bacteria.</title>
        <authorList>
            <person name="Pasternak Z."/>
            <person name="Pietrokovski S."/>
            <person name="Rotem O."/>
            <person name="Gophna U."/>
            <person name="Lurie-Weinberger M.N."/>
            <person name="Jurkevitch E."/>
        </authorList>
    </citation>
    <scope>NUCLEOTIDE SEQUENCE [LARGE SCALE GENOMIC DNA]</scope>
    <source>
        <strain evidence="10">EPB</strain>
    </source>
</reference>
<feature type="domain" description="Response regulatory" evidence="8">
    <location>
        <begin position="16"/>
        <end position="129"/>
    </location>
</feature>
<evidence type="ECO:0000313" key="11">
    <source>
        <dbReference type="Proteomes" id="UP000011932"/>
    </source>
</evidence>
<evidence type="ECO:0000313" key="10">
    <source>
        <dbReference type="EMBL" id="AGH97727.1"/>
    </source>
</evidence>
<dbReference type="OrthoDB" id="9802426at2"/>
<evidence type="ECO:0000259" key="8">
    <source>
        <dbReference type="PROSITE" id="PS50110"/>
    </source>
</evidence>
<dbReference type="RefSeq" id="WP_015467276.1">
    <property type="nucleotide sequence ID" value="NC_020812.1"/>
</dbReference>
<evidence type="ECO:0000256" key="1">
    <source>
        <dbReference type="ARBA" id="ARBA00022553"/>
    </source>
</evidence>
<dbReference type="SMART" id="SM00862">
    <property type="entry name" value="Trans_reg_C"/>
    <property type="match status" value="1"/>
</dbReference>
<evidence type="ECO:0000256" key="3">
    <source>
        <dbReference type="ARBA" id="ARBA00023015"/>
    </source>
</evidence>
<dbReference type="InterPro" id="IPR036388">
    <property type="entry name" value="WH-like_DNA-bd_sf"/>
</dbReference>
<evidence type="ECO:0000259" key="9">
    <source>
        <dbReference type="PROSITE" id="PS51755"/>
    </source>
</evidence>
<dbReference type="Proteomes" id="UP000011932">
    <property type="component" value="Chromosome"/>
</dbReference>
<dbReference type="GO" id="GO:0000156">
    <property type="term" value="F:phosphorelay response regulator activity"/>
    <property type="evidence" value="ECO:0007669"/>
    <property type="project" value="TreeGrafter"/>
</dbReference>
<dbReference type="Pfam" id="PF00486">
    <property type="entry name" value="Trans_reg_C"/>
    <property type="match status" value="1"/>
</dbReference>
<dbReference type="Gene3D" id="6.10.250.690">
    <property type="match status" value="1"/>
</dbReference>
<evidence type="ECO:0000256" key="4">
    <source>
        <dbReference type="ARBA" id="ARBA00023125"/>
    </source>
</evidence>
<dbReference type="InterPro" id="IPR001789">
    <property type="entry name" value="Sig_transdc_resp-reg_receiver"/>
</dbReference>
<dbReference type="InterPro" id="IPR001867">
    <property type="entry name" value="OmpR/PhoB-type_DNA-bd"/>
</dbReference>
<dbReference type="PANTHER" id="PTHR48111:SF4">
    <property type="entry name" value="DNA-BINDING DUAL TRANSCRIPTIONAL REGULATOR OMPR"/>
    <property type="match status" value="1"/>
</dbReference>
<dbReference type="HOGENOM" id="CLU_000445_30_4_5"/>
<dbReference type="GO" id="GO:0032993">
    <property type="term" value="C:protein-DNA complex"/>
    <property type="evidence" value="ECO:0007669"/>
    <property type="project" value="TreeGrafter"/>
</dbReference>
<evidence type="ECO:0000256" key="2">
    <source>
        <dbReference type="ARBA" id="ARBA00023012"/>
    </source>
</evidence>
<dbReference type="PROSITE" id="PS50110">
    <property type="entry name" value="RESPONSE_REGULATORY"/>
    <property type="match status" value="1"/>
</dbReference>
<dbReference type="PROSITE" id="PS51755">
    <property type="entry name" value="OMPR_PHOB"/>
    <property type="match status" value="1"/>
</dbReference>
<dbReference type="GO" id="GO:0006355">
    <property type="term" value="P:regulation of DNA-templated transcription"/>
    <property type="evidence" value="ECO:0007669"/>
    <property type="project" value="InterPro"/>
</dbReference>
<evidence type="ECO:0000256" key="7">
    <source>
        <dbReference type="PROSITE-ProRule" id="PRU01091"/>
    </source>
</evidence>
<accession>M4VEC4</accession>
<dbReference type="PANTHER" id="PTHR48111">
    <property type="entry name" value="REGULATOR OF RPOS"/>
    <property type="match status" value="1"/>
</dbReference>
<gene>
    <name evidence="10" type="ORF">A11S_905</name>
</gene>
<dbReference type="CDD" id="cd00383">
    <property type="entry name" value="trans_reg_C"/>
    <property type="match status" value="1"/>
</dbReference>
<dbReference type="GO" id="GO:0005829">
    <property type="term" value="C:cytosol"/>
    <property type="evidence" value="ECO:0007669"/>
    <property type="project" value="TreeGrafter"/>
</dbReference>
<dbReference type="InterPro" id="IPR039420">
    <property type="entry name" value="WalR-like"/>
</dbReference>
<sequence>MSADMQIADKLATRPHILVVDDDDRIRQLVTRFLHENGFVVASAESAAGARELLAHLDFDAMVVDIMMPGETGLELTQSIRAHSDIPVLMLTALGEADDRIAGLETGADDYLAKPFEPRELVLRLNAILRRRPKPVTDMRVRLGRWVYDPAMNVLQNDGDIQALTTVETTLLKALISRAGEAISREDLARMCNLDDSGERTIDVQVTRLRRKIEQDTRTPLVLQTVRGKGYMLRVDPV</sequence>
<dbReference type="SUPFAM" id="SSF52172">
    <property type="entry name" value="CheY-like"/>
    <property type="match status" value="1"/>
</dbReference>
<dbReference type="InterPro" id="IPR016032">
    <property type="entry name" value="Sig_transdc_resp-reg_C-effctor"/>
</dbReference>
<dbReference type="PATRIC" id="fig|349215.9.peg.876"/>
<evidence type="ECO:0000256" key="5">
    <source>
        <dbReference type="ARBA" id="ARBA00023163"/>
    </source>
</evidence>
<organism evidence="10 11">
    <name type="scientific">Micavibrio aeruginosavorus EPB</name>
    <dbReference type="NCBI Taxonomy" id="349215"/>
    <lineage>
        <taxon>Bacteria</taxon>
        <taxon>Pseudomonadati</taxon>
        <taxon>Bdellovibrionota</taxon>
        <taxon>Bdellovibrionia</taxon>
        <taxon>Bdellovibrionales</taxon>
        <taxon>Pseudobdellovibrionaceae</taxon>
        <taxon>Micavibrio</taxon>
    </lineage>
</organism>
<dbReference type="AlphaFoldDB" id="M4VEC4"/>
<proteinExistence type="predicted"/>
<dbReference type="KEGG" id="man:A11S_905"/>
<protein>
    <submittedName>
        <fullName evidence="10">DNA-binding response regulator PetR</fullName>
    </submittedName>
</protein>
<dbReference type="STRING" id="349215.A11S_905"/>